<dbReference type="Pfam" id="PF04257">
    <property type="entry name" value="Exonuc_V_gamma"/>
    <property type="match status" value="1"/>
</dbReference>
<evidence type="ECO:0000256" key="8">
    <source>
        <dbReference type="ARBA" id="ARBA00023125"/>
    </source>
</evidence>
<evidence type="ECO:0000256" key="2">
    <source>
        <dbReference type="ARBA" id="ARBA00022741"/>
    </source>
</evidence>
<keyword evidence="8" id="KW-0238">DNA-binding</keyword>
<dbReference type="Gene3D" id="3.40.50.300">
    <property type="entry name" value="P-loop containing nucleotide triphosphate hydrolases"/>
    <property type="match status" value="2"/>
</dbReference>
<dbReference type="Gene3D" id="3.40.50.10930">
    <property type="match status" value="1"/>
</dbReference>
<gene>
    <name evidence="12" type="ORF">C7B81_13785</name>
</gene>
<reference evidence="12 13" key="2">
    <citation type="submission" date="2018-03" db="EMBL/GenBank/DDBJ databases">
        <title>The ancient ancestry and fast evolution of plastids.</title>
        <authorList>
            <person name="Moore K.R."/>
            <person name="Magnabosco C."/>
            <person name="Momper L."/>
            <person name="Gold D.A."/>
            <person name="Bosak T."/>
            <person name="Fournier G.P."/>
        </authorList>
    </citation>
    <scope>NUCLEOTIDE SEQUENCE [LARGE SCALE GENOMIC DNA]</scope>
    <source>
        <strain evidence="12 13">CCALA 015</strain>
    </source>
</reference>
<evidence type="ECO:0000256" key="3">
    <source>
        <dbReference type="ARBA" id="ARBA00022763"/>
    </source>
</evidence>
<dbReference type="Proteomes" id="UP000238218">
    <property type="component" value="Unassembled WGS sequence"/>
</dbReference>
<protein>
    <submittedName>
        <fullName evidence="12">Exodeoxyribonuclease V subunit gamma</fullName>
    </submittedName>
</protein>
<keyword evidence="13" id="KW-1185">Reference proteome</keyword>
<name>A0ABX5F4N6_9CHRO</name>
<dbReference type="Gene3D" id="1.10.10.160">
    <property type="match status" value="1"/>
</dbReference>
<keyword evidence="3" id="KW-0227">DNA damage</keyword>
<feature type="domain" description="RecC C-terminal" evidence="11">
    <location>
        <begin position="810"/>
        <end position="1024"/>
    </location>
</feature>
<keyword evidence="6" id="KW-0269">Exonuclease</keyword>
<dbReference type="InterPro" id="IPR013986">
    <property type="entry name" value="DExx_box_DNA_helicase_dom_sf"/>
</dbReference>
<evidence type="ECO:0000256" key="9">
    <source>
        <dbReference type="ARBA" id="ARBA00023204"/>
    </source>
</evidence>
<dbReference type="PANTHER" id="PTHR30591:SF1">
    <property type="entry name" value="RECBCD ENZYME SUBUNIT RECC"/>
    <property type="match status" value="1"/>
</dbReference>
<dbReference type="RefSeq" id="WP_106222635.1">
    <property type="nucleotide sequence ID" value="NZ_PVWP01000010.1"/>
</dbReference>
<reference evidence="12 13" key="1">
    <citation type="submission" date="2018-02" db="EMBL/GenBank/DDBJ databases">
        <authorList>
            <person name="Moore K."/>
            <person name="Momper L."/>
        </authorList>
    </citation>
    <scope>NUCLEOTIDE SEQUENCE [LARGE SCALE GENOMIC DNA]</scope>
    <source>
        <strain evidence="12 13">CCALA 015</strain>
    </source>
</reference>
<sequence length="1094" mass="120057">MLTVFRSNRAEFLARVLATQLRLTPPDPFEQVQVVVNTWPTSRWLGEQLAEHLGGIAANLRFPFPGSHLRQLVDQLLAPVGEVPTAGAVDPWRADRLVWPLLDLLPAVAAAPEGEPLRRWLADRGAGPRLELGHWQLGRAIADAFDDYALYRPELLQAWESGQAIDGRGRPLPDSQCWQPLLYRTLRAELCAEPFGRRVQTLIDRLRRGSPPPAAAGGGTLRLFGLSSMAPIQVQLLQALSRHRPVDLYLLTPCRDLWQRCGERRRELSDALALSQPLDAAWLLEAPGLEARFGRLGGEFQQLLEGTGEAQLGEEQERDLFFSPAAGTTRPPLLAQLQEQLADAERMPALALDPEDHSLEFHACPGRLRQVQIVRDRLLQLLAADPTLEPRDILVMTPDIDGFAPLVASVFGDAHATEVELPWRLTDRSQQDGAGLGSTLLQLLELAGTRLTATGLETLLGSRPLLERFGLELGEAARLVEALQEAGFRWGLDGEEKDPPCHSLAWTIDRLLLGLVLPADAGLAPGETAPWEAGVPMELTGRWLHLLGRLRHWLAELRRGGTVSVWAERLRRLIDDLFGDTGDTAGERSELMGAIDAWQTAAEACALSLEAPVVAAALQELLGAESGRFGHRSGALTISALEPMRAIPYRVIVLMGLDAGQFPRAGDRPAFHLMEGQRQLGDPHPADQDRYVLMEALLSARDHLLLSWSCRDDRSGADLPPSGPVRQWLQWLAGQLDPEAMGQLLVEHAANPLDRRNFLPAGGREAPSCDRRLLEAVRRLAGDRPVPPAALLAGATPQEAPPAGGSDAYTDLRDWLVAPQKHWLRSLGLRPGEWEKRVDDLEALTLGERERSYLLRGTLERSDAEPGGEAPRSAADWLDRHRGQGLLPPGAAGAMEAELLQRRWKGLVNALEGLGPPRRRSHHWGAWQAAIPWRGEAVVLAHTAQARVSHRLELWLQLLLASAAGPRPCRGVLIARDGEGYVPVLELMAPEQEAARDELDRLAGLQRQWRSRGWPVPPETGWSHVAGERKKPGQGRARAAGTWEGSGFHAGERDRAEMEACFGAGLAADDLLTPELLALASELFSPLLVSEVER</sequence>
<keyword evidence="5" id="KW-0347">Helicase</keyword>
<comment type="caution">
    <text evidence="12">The sequence shown here is derived from an EMBL/GenBank/DDBJ whole genome shotgun (WGS) entry which is preliminary data.</text>
</comment>
<organism evidence="12 13">
    <name type="scientific">Aphanothece cf. minutissima CCALA 015</name>
    <dbReference type="NCBI Taxonomy" id="2107695"/>
    <lineage>
        <taxon>Bacteria</taxon>
        <taxon>Bacillati</taxon>
        <taxon>Cyanobacteriota</taxon>
        <taxon>Cyanophyceae</taxon>
        <taxon>Oscillatoriophycideae</taxon>
        <taxon>Chroococcales</taxon>
        <taxon>Aphanothecaceae</taxon>
        <taxon>Aphanothece</taxon>
    </lineage>
</organism>
<keyword evidence="4" id="KW-0378">Hydrolase</keyword>
<dbReference type="PANTHER" id="PTHR30591">
    <property type="entry name" value="RECBCD ENZYME SUBUNIT RECC"/>
    <property type="match status" value="1"/>
</dbReference>
<evidence type="ECO:0000256" key="6">
    <source>
        <dbReference type="ARBA" id="ARBA00022839"/>
    </source>
</evidence>
<evidence type="ECO:0000256" key="1">
    <source>
        <dbReference type="ARBA" id="ARBA00022722"/>
    </source>
</evidence>
<dbReference type="SUPFAM" id="SSF52540">
    <property type="entry name" value="P-loop containing nucleoside triphosphate hydrolases"/>
    <property type="match status" value="2"/>
</dbReference>
<feature type="region of interest" description="Disordered" evidence="10">
    <location>
        <begin position="1018"/>
        <end position="1048"/>
    </location>
</feature>
<dbReference type="Pfam" id="PF17946">
    <property type="entry name" value="RecC_C"/>
    <property type="match status" value="1"/>
</dbReference>
<evidence type="ECO:0000256" key="4">
    <source>
        <dbReference type="ARBA" id="ARBA00022801"/>
    </source>
</evidence>
<keyword evidence="9" id="KW-0234">DNA repair</keyword>
<dbReference type="HAMAP" id="MF_01486">
    <property type="entry name" value="RecC"/>
    <property type="match status" value="1"/>
</dbReference>
<dbReference type="EMBL" id="PVWP01000010">
    <property type="protein sequence ID" value="PSB36323.1"/>
    <property type="molecule type" value="Genomic_DNA"/>
</dbReference>
<evidence type="ECO:0000259" key="11">
    <source>
        <dbReference type="Pfam" id="PF17946"/>
    </source>
</evidence>
<evidence type="ECO:0000313" key="12">
    <source>
        <dbReference type="EMBL" id="PSB36323.1"/>
    </source>
</evidence>
<dbReference type="InterPro" id="IPR006697">
    <property type="entry name" value="RecC"/>
</dbReference>
<evidence type="ECO:0000313" key="13">
    <source>
        <dbReference type="Proteomes" id="UP000238218"/>
    </source>
</evidence>
<evidence type="ECO:0000256" key="7">
    <source>
        <dbReference type="ARBA" id="ARBA00022840"/>
    </source>
</evidence>
<accession>A0ABX5F4N6</accession>
<dbReference type="InterPro" id="IPR027417">
    <property type="entry name" value="P-loop_NTPase"/>
</dbReference>
<proteinExistence type="inferred from homology"/>
<evidence type="ECO:0000256" key="5">
    <source>
        <dbReference type="ARBA" id="ARBA00022806"/>
    </source>
</evidence>
<dbReference type="PIRSF" id="PIRSF000980">
    <property type="entry name" value="RecC"/>
    <property type="match status" value="1"/>
</dbReference>
<keyword evidence="2" id="KW-0547">Nucleotide-binding</keyword>
<keyword evidence="7" id="KW-0067">ATP-binding</keyword>
<dbReference type="InterPro" id="IPR011335">
    <property type="entry name" value="Restrct_endonuc-II-like"/>
</dbReference>
<dbReference type="SUPFAM" id="SSF52980">
    <property type="entry name" value="Restriction endonuclease-like"/>
    <property type="match status" value="1"/>
</dbReference>
<dbReference type="InterPro" id="IPR041500">
    <property type="entry name" value="RecC_C"/>
</dbReference>
<evidence type="ECO:0000256" key="10">
    <source>
        <dbReference type="SAM" id="MobiDB-lite"/>
    </source>
</evidence>
<keyword evidence="1" id="KW-0540">Nuclease</keyword>